<dbReference type="Proteomes" id="UP000349590">
    <property type="component" value="Unassembled WGS sequence"/>
</dbReference>
<evidence type="ECO:0000313" key="8">
    <source>
        <dbReference type="EMBL" id="SUW91973.1"/>
    </source>
</evidence>
<dbReference type="EMBL" id="AACFWJ010000006">
    <property type="protein sequence ID" value="EAK3959438.1"/>
    <property type="molecule type" value="Genomic_DNA"/>
</dbReference>
<dbReference type="OMA" id="ACEMGLD"/>
<evidence type="ECO:0000313" key="12">
    <source>
        <dbReference type="Proteomes" id="UP000410873"/>
    </source>
</evidence>
<dbReference type="RefSeq" id="WP_002851346.1">
    <property type="nucleotide sequence ID" value="NZ_AACERE020000002.1"/>
</dbReference>
<sequence length="318" mass="37195">MSSKLSYKELTLEILKQSDRPLSVNEIWQKALEQGLDKKLSSIGQTPIATLGARIYVDIKELQHNSLFIKASQKPTTFWLKERENELLKLDNKNEITNEKQEKNKFHERDLHPLLVKFLYENLDFNLNCKTIYHEQSKKGKGGEDKWNYPDIVGVYFPYDDYEKETITLLENIKQNSYKLFSFELKIALNFSNLKECYFQAVSNSSWANEGYLVVLQEIDSEVLSELRRLNQSFGIGVIKLEKDISNSQILISAKEKELDIQTLNMLINKNPNFKEFIDDINKQIKVGKEAKIQANFDEIKSDEEMEKYLKEKCILEK</sequence>
<comment type="caution">
    <text evidence="8">The sequence shown here is derived from an EMBL/GenBank/DDBJ whole genome shotgun (WGS) entry which is preliminary data.</text>
</comment>
<dbReference type="EMBL" id="AANOAG010000003">
    <property type="protein sequence ID" value="EDP7180491.1"/>
    <property type="molecule type" value="Genomic_DNA"/>
</dbReference>
<dbReference type="Proteomes" id="UP000410873">
    <property type="component" value="Unassembled WGS sequence"/>
</dbReference>
<dbReference type="Proteomes" id="UP000466051">
    <property type="component" value="Unassembled WGS sequence"/>
</dbReference>
<dbReference type="EMBL" id="AACCII010000008">
    <property type="protein sequence ID" value="EAJ9719138.1"/>
    <property type="molecule type" value="Genomic_DNA"/>
</dbReference>
<accession>A0A1E7PFA7</accession>
<reference evidence="3 10" key="4">
    <citation type="submission" date="2019-04" db="EMBL/GenBank/DDBJ databases">
        <authorList>
            <consortium name="PulseNet: The National Subtyping Network for Foodborne Disease Surveillance"/>
            <person name="Tarr C.L."/>
            <person name="Trees E."/>
            <person name="Katz L.S."/>
            <person name="Carleton-Romer H.A."/>
            <person name="Stroika S."/>
            <person name="Kucerova Z."/>
            <person name="Roache K.F."/>
            <person name="Sabol A.L."/>
            <person name="Besser J."/>
            <person name="Gerner-Smidt P."/>
        </authorList>
    </citation>
    <scope>NUCLEOTIDE SEQUENCE [LARGE SCALE GENOMIC DNA]</scope>
    <source>
        <strain evidence="4 12">PNUSAC003589</strain>
        <strain evidence="3 10">PNUSAC009041</strain>
        <strain evidence="6 13">PNUSAC013726</strain>
    </source>
</reference>
<reference evidence="5 11" key="2">
    <citation type="submission" date="2018-05" db="EMBL/GenBank/DDBJ databases">
        <authorList>
            <consortium name="NARMS: The National Antimicrobial Resistance Monitoring System"/>
        </authorList>
    </citation>
    <scope>NUCLEOTIDE SEQUENCE [LARGE SCALE GENOMIC DNA]</scope>
    <source>
        <strain evidence="5 11">CVM N62988</strain>
    </source>
</reference>
<keyword evidence="1" id="KW-0804">Transcription</keyword>
<dbReference type="AlphaFoldDB" id="A0A1E7PFA7"/>
<evidence type="ECO:0000313" key="10">
    <source>
        <dbReference type="Proteomes" id="UP000349590"/>
    </source>
</evidence>
<evidence type="ECO:0000256" key="1">
    <source>
        <dbReference type="ARBA" id="ARBA00023163"/>
    </source>
</evidence>
<dbReference type="EMBL" id="MKBD01000023">
    <property type="protein sequence ID" value="OEY01784.1"/>
    <property type="molecule type" value="Genomic_DNA"/>
</dbReference>
<proteinExistence type="predicted"/>
<organism evidence="8 9">
    <name type="scientific">Campylobacter jejuni</name>
    <dbReference type="NCBI Taxonomy" id="197"/>
    <lineage>
        <taxon>Bacteria</taxon>
        <taxon>Pseudomonadati</taxon>
        <taxon>Campylobacterota</taxon>
        <taxon>Epsilonproteobacteria</taxon>
        <taxon>Campylobacterales</taxon>
        <taxon>Campylobacteraceae</taxon>
        <taxon>Campylobacter</taxon>
    </lineage>
</organism>
<dbReference type="EMBL" id="UFVB01000001">
    <property type="protein sequence ID" value="SUW91973.1"/>
    <property type="molecule type" value="Genomic_DNA"/>
</dbReference>
<gene>
    <name evidence="7" type="ORF">A0K99_06805</name>
    <name evidence="5" type="ORF">B7A03_02345</name>
    <name evidence="4" type="ORF">C1418_06320</name>
    <name evidence="3" type="ORF">E8P16_06730</name>
    <name evidence="6" type="ORF">GNO00_02725</name>
    <name evidence="8" type="ORF">NCTC13105_00596</name>
</gene>
<evidence type="ECO:0000313" key="13">
    <source>
        <dbReference type="Proteomes" id="UP000466051"/>
    </source>
</evidence>
<feature type="domain" description="HTH HARE-type" evidence="2">
    <location>
        <begin position="5"/>
        <end position="83"/>
    </location>
</feature>
<dbReference type="Proteomes" id="UP000254131">
    <property type="component" value="Unassembled WGS sequence"/>
</dbReference>
<dbReference type="PROSITE" id="PS51913">
    <property type="entry name" value="HTH_HARE"/>
    <property type="match status" value="1"/>
</dbReference>
<dbReference type="InterPro" id="IPR007759">
    <property type="entry name" value="Asxl_HARE-HTH"/>
</dbReference>
<evidence type="ECO:0000313" key="9">
    <source>
        <dbReference type="Proteomes" id="UP000254131"/>
    </source>
</evidence>
<evidence type="ECO:0000313" key="4">
    <source>
        <dbReference type="EMBL" id="EAK3959438.1"/>
    </source>
</evidence>
<evidence type="ECO:0000313" key="11">
    <source>
        <dbReference type="Proteomes" id="UP000392616"/>
    </source>
</evidence>
<evidence type="ECO:0000313" key="3">
    <source>
        <dbReference type="EMBL" id="EAJ9719138.1"/>
    </source>
</evidence>
<dbReference type="EMBL" id="AACHYE010000003">
    <property type="protein sequence ID" value="EAK6412870.1"/>
    <property type="molecule type" value="Genomic_DNA"/>
</dbReference>
<evidence type="ECO:0000313" key="14">
    <source>
        <dbReference type="Proteomes" id="UP000865592"/>
    </source>
</evidence>
<evidence type="ECO:0000313" key="7">
    <source>
        <dbReference type="EMBL" id="OEY01784.1"/>
    </source>
</evidence>
<reference evidence="7 14" key="1">
    <citation type="submission" date="2016-09" db="EMBL/GenBank/DDBJ databases">
        <title>Campylobacter genomics.</title>
        <authorList>
            <person name="Weis A.M."/>
            <person name="Weimer B.C."/>
            <person name="Gilpin B."/>
            <person name="Huang B.C."/>
            <person name="Kong N."/>
        </authorList>
    </citation>
    <scope>NUCLEOTIDE SEQUENCE [LARGE SCALE GENOMIC DNA]</scope>
    <source>
        <strain evidence="7 14">BCW_4735</strain>
    </source>
</reference>
<dbReference type="Proteomes" id="UP000865592">
    <property type="component" value="Unassembled WGS sequence"/>
</dbReference>
<evidence type="ECO:0000313" key="5">
    <source>
        <dbReference type="EMBL" id="EAK6412870.1"/>
    </source>
</evidence>
<dbReference type="Pfam" id="PF05066">
    <property type="entry name" value="HARE-HTH"/>
    <property type="match status" value="1"/>
</dbReference>
<evidence type="ECO:0000259" key="2">
    <source>
        <dbReference type="PROSITE" id="PS51913"/>
    </source>
</evidence>
<evidence type="ECO:0000313" key="6">
    <source>
        <dbReference type="EMBL" id="EDP7180491.1"/>
    </source>
</evidence>
<dbReference type="GO" id="GO:0006355">
    <property type="term" value="P:regulation of DNA-templated transcription"/>
    <property type="evidence" value="ECO:0007669"/>
    <property type="project" value="InterPro"/>
</dbReference>
<dbReference type="Proteomes" id="UP000392616">
    <property type="component" value="Unassembled WGS sequence"/>
</dbReference>
<name>A0A1E7PFA7_CAMJU</name>
<protein>
    <submittedName>
        <fullName evidence="8">HrgA protein</fullName>
    </submittedName>
</protein>
<reference evidence="8 9" key="3">
    <citation type="submission" date="2018-06" db="EMBL/GenBank/DDBJ databases">
        <authorList>
            <consortium name="Pathogen Informatics"/>
            <person name="Doyle S."/>
        </authorList>
    </citation>
    <scope>NUCLEOTIDE SEQUENCE [LARGE SCALE GENOMIC DNA]</scope>
    <source>
        <strain evidence="8 9">NCTC13105</strain>
    </source>
</reference>